<gene>
    <name evidence="2" type="ORF">RYS15_11965</name>
</gene>
<dbReference type="InterPro" id="IPR001466">
    <property type="entry name" value="Beta-lactam-related"/>
</dbReference>
<dbReference type="GO" id="GO:0016787">
    <property type="term" value="F:hydrolase activity"/>
    <property type="evidence" value="ECO:0007669"/>
    <property type="project" value="UniProtKB-KW"/>
</dbReference>
<dbReference type="EC" id="3.1.1.103" evidence="2"/>
<dbReference type="InterPro" id="IPR052907">
    <property type="entry name" value="Beta-lactamase/esterase"/>
</dbReference>
<dbReference type="InterPro" id="IPR012338">
    <property type="entry name" value="Beta-lactam/transpept-like"/>
</dbReference>
<sequence length="410" mass="45112">MSEISPIATNEHPSGTVASGFEPVQEAFDQMQQHPDELGNALCIYHQGNVVVDLWAGHTSPRREHPWQPDTVVSLFSAGKALAALCLLHIVDRGLATLDDPVVKYWPEFAQADTEAKSRVTLNHLLHHNAGLPTADTNRPGDVYDWHRMISAMEQAPLLWPAGTVTAYHAVTFGHLVGEVIRRISGKMPADYFSEHFADPLGMDLSLRLLAEQRPVLATCDGDNWKTRSRLVLCSHILSRFGGWHTRYFRPCSKDYHPNSPRWQHTEAPAITGFGSARGLARVYAMLAQGGCLDGVQVLSEAMVERIANEKPDPVKDEGVQQDVRVGMGLYFNLGPMADLGPNPNSFGHVGMGGVTSFADPDHQVGFGYVCNHLYQPHAKDNTIIGHRAAELARVFYDCLSISHADTVDV</sequence>
<comment type="caution">
    <text evidence="2">The sequence shown here is derived from an EMBL/GenBank/DDBJ whole genome shotgun (WGS) entry which is preliminary data.</text>
</comment>
<dbReference type="EMBL" id="JAWIIJ010000007">
    <property type="protein sequence ID" value="MDV2079406.1"/>
    <property type="molecule type" value="Genomic_DNA"/>
</dbReference>
<protein>
    <submittedName>
        <fullName evidence="2">Serine hydrolase domain-containing protein</fullName>
        <ecNumber evidence="2">3.1.1.103</ecNumber>
    </submittedName>
</protein>
<keyword evidence="2" id="KW-0378">Hydrolase</keyword>
<evidence type="ECO:0000313" key="3">
    <source>
        <dbReference type="Proteomes" id="UP001269819"/>
    </source>
</evidence>
<organism evidence="2 3">
    <name type="scientific">Marinobacter xestospongiae</name>
    <dbReference type="NCBI Taxonomy" id="994319"/>
    <lineage>
        <taxon>Bacteria</taxon>
        <taxon>Pseudomonadati</taxon>
        <taxon>Pseudomonadota</taxon>
        <taxon>Gammaproteobacteria</taxon>
        <taxon>Pseudomonadales</taxon>
        <taxon>Marinobacteraceae</taxon>
        <taxon>Marinobacter</taxon>
    </lineage>
</organism>
<feature type="domain" description="Beta-lactamase-related" evidence="1">
    <location>
        <begin position="26"/>
        <end position="385"/>
    </location>
</feature>
<dbReference type="PANTHER" id="PTHR43319">
    <property type="entry name" value="BETA-LACTAMASE-RELATED"/>
    <property type="match status" value="1"/>
</dbReference>
<proteinExistence type="predicted"/>
<dbReference type="Proteomes" id="UP001269819">
    <property type="component" value="Unassembled WGS sequence"/>
</dbReference>
<evidence type="ECO:0000313" key="2">
    <source>
        <dbReference type="EMBL" id="MDV2079406.1"/>
    </source>
</evidence>
<dbReference type="Pfam" id="PF00144">
    <property type="entry name" value="Beta-lactamase"/>
    <property type="match status" value="1"/>
</dbReference>
<accession>A0ABU3VYS3</accession>
<evidence type="ECO:0000259" key="1">
    <source>
        <dbReference type="Pfam" id="PF00144"/>
    </source>
</evidence>
<keyword evidence="3" id="KW-1185">Reference proteome</keyword>
<dbReference type="RefSeq" id="WP_316973965.1">
    <property type="nucleotide sequence ID" value="NZ_JAWIIJ010000007.1"/>
</dbReference>
<dbReference type="PANTHER" id="PTHR43319:SF3">
    <property type="entry name" value="BETA-LACTAMASE-RELATED DOMAIN-CONTAINING PROTEIN"/>
    <property type="match status" value="1"/>
</dbReference>
<name>A0ABU3VYS3_9GAMM</name>
<reference evidence="2 3" key="1">
    <citation type="submission" date="2023-10" db="EMBL/GenBank/DDBJ databases">
        <title>Characteristics and mechanism of a salt-tolerant marine origin heterotrophic nitrifying- aerobic denitrifying bacteria Marinobacter xestospongiae HN1.</title>
        <authorList>
            <person name="Qi R."/>
        </authorList>
    </citation>
    <scope>NUCLEOTIDE SEQUENCE [LARGE SCALE GENOMIC DNA]</scope>
    <source>
        <strain evidence="2 3">HN1</strain>
    </source>
</reference>
<dbReference type="Gene3D" id="3.40.710.10">
    <property type="entry name" value="DD-peptidase/beta-lactamase superfamily"/>
    <property type="match status" value="1"/>
</dbReference>
<dbReference type="SUPFAM" id="SSF56601">
    <property type="entry name" value="beta-lactamase/transpeptidase-like"/>
    <property type="match status" value="1"/>
</dbReference>